<reference evidence="1 2" key="1">
    <citation type="submission" date="2020-04" db="EMBL/GenBank/DDBJ databases">
        <title>Perkinsus olseni comparative genomics.</title>
        <authorList>
            <person name="Bogema D.R."/>
        </authorList>
    </citation>
    <scope>NUCLEOTIDE SEQUENCE [LARGE SCALE GENOMIC DNA]</scope>
    <source>
        <strain evidence="1 2">ATCC PRA-207</strain>
    </source>
</reference>
<dbReference type="EMBL" id="JABANO010015194">
    <property type="protein sequence ID" value="KAF4737297.1"/>
    <property type="molecule type" value="Genomic_DNA"/>
</dbReference>
<gene>
    <name evidence="1" type="ORF">FOZ63_018558</name>
</gene>
<dbReference type="AlphaFoldDB" id="A0A7J6SX27"/>
<dbReference type="Proteomes" id="UP000553632">
    <property type="component" value="Unassembled WGS sequence"/>
</dbReference>
<name>A0A7J6SX27_PEROL</name>
<evidence type="ECO:0000313" key="1">
    <source>
        <dbReference type="EMBL" id="KAF4737297.1"/>
    </source>
</evidence>
<sequence>SLISAQFVEKKGIPVETSTGPVSFRLMDSSATMRSHGIVKGMTWDEHGQITVAAQGCVRGEGEEVEEVKTYGLSNLPIVKFYEYADGKVEIVSSDFYLNGHAPEPFHSANRGDYNPKLTEKEEKELAAEVEKLIQNSWVKEFNDEVYNIIPW</sequence>
<comment type="caution">
    <text evidence="1">The sequence shown here is derived from an EMBL/GenBank/DDBJ whole genome shotgun (WGS) entry which is preliminary data.</text>
</comment>
<evidence type="ECO:0000313" key="2">
    <source>
        <dbReference type="Proteomes" id="UP000553632"/>
    </source>
</evidence>
<protein>
    <submittedName>
        <fullName evidence="1">Uncharacterized protein</fullName>
    </submittedName>
</protein>
<feature type="non-terminal residue" evidence="1">
    <location>
        <position position="152"/>
    </location>
</feature>
<feature type="non-terminal residue" evidence="1">
    <location>
        <position position="1"/>
    </location>
</feature>
<keyword evidence="2" id="KW-1185">Reference proteome</keyword>
<accession>A0A7J6SX27</accession>
<organism evidence="1 2">
    <name type="scientific">Perkinsus olseni</name>
    <name type="common">Perkinsus atlanticus</name>
    <dbReference type="NCBI Taxonomy" id="32597"/>
    <lineage>
        <taxon>Eukaryota</taxon>
        <taxon>Sar</taxon>
        <taxon>Alveolata</taxon>
        <taxon>Perkinsozoa</taxon>
        <taxon>Perkinsea</taxon>
        <taxon>Perkinsida</taxon>
        <taxon>Perkinsidae</taxon>
        <taxon>Perkinsus</taxon>
    </lineage>
</organism>
<proteinExistence type="predicted"/>